<evidence type="ECO:0000256" key="1">
    <source>
        <dbReference type="SAM" id="Phobius"/>
    </source>
</evidence>
<dbReference type="OrthoDB" id="1935191at2"/>
<dbReference type="InterPro" id="IPR028994">
    <property type="entry name" value="Integrin_alpha_N"/>
</dbReference>
<dbReference type="STRING" id="1121307.CLCY_6c00310"/>
<keyword evidence="1" id="KW-1133">Transmembrane helix</keyword>
<dbReference type="EMBL" id="LFVU01000002">
    <property type="protein sequence ID" value="KMT23150.1"/>
    <property type="molecule type" value="Genomic_DNA"/>
</dbReference>
<accession>A0A0J8DAS8</accession>
<sequence length="292" mass="33251">MKLKVYILKKKHIILTLSIAFILILSLILLISFKSKETIKNVNPVQTVHADVDGDKKLDTLYISTNKDNNYTVNVQTKKGDGFNLEPDPLLKTLGYNDKSWPMSIECKDINNDNAQEIIIQSSDKSESIIHVYTYSKQNKEFIRLISGKYNVFASAIHNGTPIIMLGKKLKTDIDFSYYTLNNDTLSTYNLDYISLGKNTLNSLASFISEDNIEVISSDSNLLTNLEKGELLDALLLNVKYKNNIPSECTYQIRTMPYGENSKINLYEVKMNSVSYKDNNIQYKIKNIKSLN</sequence>
<keyword evidence="1" id="KW-0472">Membrane</keyword>
<reference evidence="2 3" key="1">
    <citation type="submission" date="2015-06" db="EMBL/GenBank/DDBJ databases">
        <title>Draft genome sequence of the purine-degrading Clostridium cylindrosporum HC-1 (DSM 605).</title>
        <authorList>
            <person name="Poehlein A."/>
            <person name="Schiel-Bengelsdorf B."/>
            <person name="Bengelsdorf F."/>
            <person name="Daniel R."/>
            <person name="Duerre P."/>
        </authorList>
    </citation>
    <scope>NUCLEOTIDE SEQUENCE [LARGE SCALE GENOMIC DNA]</scope>
    <source>
        <strain evidence="2 3">DSM 605</strain>
    </source>
</reference>
<dbReference type="RefSeq" id="WP_048569236.1">
    <property type="nucleotide sequence ID" value="NZ_LFVU01000002.1"/>
</dbReference>
<proteinExistence type="predicted"/>
<dbReference type="SUPFAM" id="SSF69318">
    <property type="entry name" value="Integrin alpha N-terminal domain"/>
    <property type="match status" value="1"/>
</dbReference>
<keyword evidence="3" id="KW-1185">Reference proteome</keyword>
<evidence type="ECO:0000313" key="2">
    <source>
        <dbReference type="EMBL" id="KMT23150.1"/>
    </source>
</evidence>
<dbReference type="PATRIC" id="fig|1121307.3.peg.2160"/>
<name>A0A0J8DAS8_CLOCY</name>
<dbReference type="AlphaFoldDB" id="A0A0J8DAS8"/>
<feature type="transmembrane region" description="Helical" evidence="1">
    <location>
        <begin position="12"/>
        <end position="33"/>
    </location>
</feature>
<comment type="caution">
    <text evidence="2">The sequence shown here is derived from an EMBL/GenBank/DDBJ whole genome shotgun (WGS) entry which is preliminary data.</text>
</comment>
<gene>
    <name evidence="2" type="ORF">CLCY_6c00310</name>
</gene>
<dbReference type="Proteomes" id="UP000036756">
    <property type="component" value="Unassembled WGS sequence"/>
</dbReference>
<keyword evidence="1" id="KW-0812">Transmembrane</keyword>
<organism evidence="2 3">
    <name type="scientific">Clostridium cylindrosporum DSM 605</name>
    <dbReference type="NCBI Taxonomy" id="1121307"/>
    <lineage>
        <taxon>Bacteria</taxon>
        <taxon>Bacillati</taxon>
        <taxon>Bacillota</taxon>
        <taxon>Clostridia</taxon>
        <taxon>Eubacteriales</taxon>
        <taxon>Clostridiaceae</taxon>
        <taxon>Clostridium</taxon>
    </lineage>
</organism>
<evidence type="ECO:0000313" key="3">
    <source>
        <dbReference type="Proteomes" id="UP000036756"/>
    </source>
</evidence>
<protein>
    <submittedName>
        <fullName evidence="2">Uncharacterized protein</fullName>
    </submittedName>
</protein>